<proteinExistence type="predicted"/>
<reference evidence="1 2" key="1">
    <citation type="submission" date="2018-06" db="EMBL/GenBank/DDBJ databases">
        <title>Combined omics and stable isotope probing to characterize newly discovered Mariana Back-Arc vent microbial communities.</title>
        <authorList>
            <person name="Trembath-Reichert E."/>
            <person name="Huber J.A."/>
        </authorList>
    </citation>
    <scope>NUCLEOTIDE SEQUENCE [LARGE SCALE GENOMIC DNA]</scope>
    <source>
        <strain evidence="1">MAG 63_1</strain>
    </source>
</reference>
<evidence type="ECO:0000313" key="1">
    <source>
        <dbReference type="EMBL" id="RTZ81687.1"/>
    </source>
</evidence>
<dbReference type="EMBL" id="QNZL01000016">
    <property type="protein sequence ID" value="RTZ81687.1"/>
    <property type="molecule type" value="Genomic_DNA"/>
</dbReference>
<accession>A0A432GCY6</accession>
<evidence type="ECO:0000313" key="2">
    <source>
        <dbReference type="Proteomes" id="UP000286801"/>
    </source>
</evidence>
<name>A0A432GCY6_9DELT</name>
<sequence>GTTEGKRLCDSVEIRSETDKELCGRLTEIDRIRYAHPDRVPLEIHQATAKLGKHISRHIPLAEGRIEMLRYLQEQSLSIDYHRYGNLGEREF</sequence>
<comment type="caution">
    <text evidence="1">The sequence shown here is derived from an EMBL/GenBank/DDBJ whole genome shotgun (WGS) entry which is preliminary data.</text>
</comment>
<dbReference type="AlphaFoldDB" id="A0A432GCY6"/>
<protein>
    <submittedName>
        <fullName evidence="1">Uncharacterized protein</fullName>
    </submittedName>
</protein>
<dbReference type="Proteomes" id="UP000286801">
    <property type="component" value="Unassembled WGS sequence"/>
</dbReference>
<gene>
    <name evidence="1" type="ORF">DSY97_00585</name>
</gene>
<feature type="non-terminal residue" evidence="1">
    <location>
        <position position="1"/>
    </location>
</feature>
<organism evidence="1 2">
    <name type="scientific">SAR324 cluster bacterium</name>
    <dbReference type="NCBI Taxonomy" id="2024889"/>
    <lineage>
        <taxon>Bacteria</taxon>
        <taxon>Deltaproteobacteria</taxon>
        <taxon>SAR324 cluster</taxon>
    </lineage>
</organism>